<evidence type="ECO:0000259" key="1">
    <source>
        <dbReference type="Pfam" id="PF07833"/>
    </source>
</evidence>
<dbReference type="PANTHER" id="PTHR37806:SF1">
    <property type="entry name" value="PEPTIDASE C39-LIKE DOMAIN-CONTAINING PROTEIN"/>
    <property type="match status" value="1"/>
</dbReference>
<evidence type="ECO:0000259" key="2">
    <source>
        <dbReference type="Pfam" id="PF13529"/>
    </source>
</evidence>
<feature type="domain" description="Peptidase C39-like" evidence="2">
    <location>
        <begin position="29"/>
        <end position="189"/>
    </location>
</feature>
<dbReference type="OrthoDB" id="1164310at2"/>
<comment type="caution">
    <text evidence="3">The sequence shown here is derived from an EMBL/GenBank/DDBJ whole genome shotgun (WGS) entry which is preliminary data.</text>
</comment>
<dbReference type="Proteomes" id="UP000095209">
    <property type="component" value="Unassembled WGS sequence"/>
</dbReference>
<evidence type="ECO:0000313" key="3">
    <source>
        <dbReference type="EMBL" id="OEH93605.1"/>
    </source>
</evidence>
<organism evidence="3 4">
    <name type="scientific">Bacillus solimangrovi</name>
    <dbReference type="NCBI Taxonomy" id="1305675"/>
    <lineage>
        <taxon>Bacteria</taxon>
        <taxon>Bacillati</taxon>
        <taxon>Bacillota</taxon>
        <taxon>Bacilli</taxon>
        <taxon>Bacillales</taxon>
        <taxon>Bacillaceae</taxon>
        <taxon>Bacillus</taxon>
    </lineage>
</organism>
<dbReference type="InterPro" id="IPR039563">
    <property type="entry name" value="Peptidase_C39_single_dom"/>
</dbReference>
<sequence length="334" mass="37945">MRIKELIVLVTFLFIYLNSTSVEAKSNILNIPHIEQMPELARGCEVTSLAMLLNSAGVEVDKMALAQEVKKVSFISNGYYGNPHHGFVGNIYSYTQLGYGVYHEPIADLAEKYLPGQIDDLTGQDISSIYASIDAGIPVWVITNSRFKALPENQFVSWKTKEGIVDITYSEHSVLVTGYDDQYIYVNDPLYYKGNRKLNRFHFEQSWIQMGSQAIAYQLKEPVKVKIIGQEIMGAYKLKDTVYIPVRTVAQTLGSTVTYDLIQQTVVLQDENTVIHLRIDTNEVIIKNQPFTMPIDVKNIEGSFVIPIQALEYMYDTKVHWENDVVYISMKSES</sequence>
<dbReference type="InterPro" id="IPR039564">
    <property type="entry name" value="Peptidase_C39-like"/>
</dbReference>
<keyword evidence="4" id="KW-1185">Reference proteome</keyword>
<feature type="domain" description="Copper amine oxidase-like N-terminal" evidence="1">
    <location>
        <begin position="236"/>
        <end position="324"/>
    </location>
</feature>
<reference evidence="3 4" key="1">
    <citation type="submission" date="2016-08" db="EMBL/GenBank/DDBJ databases">
        <title>Genome of Bacillus solimangrovi GH2-4.</title>
        <authorList>
            <person name="Lim S."/>
            <person name="Kim B.-C."/>
        </authorList>
    </citation>
    <scope>NUCLEOTIDE SEQUENCE [LARGE SCALE GENOMIC DNA]</scope>
    <source>
        <strain evidence="3 4">GH2-4</strain>
    </source>
</reference>
<dbReference type="Gene3D" id="3.90.70.10">
    <property type="entry name" value="Cysteine proteinases"/>
    <property type="match status" value="1"/>
</dbReference>
<gene>
    <name evidence="3" type="ORF">BFG57_01060</name>
</gene>
<dbReference type="Pfam" id="PF13529">
    <property type="entry name" value="Peptidase_C39_2"/>
    <property type="match status" value="1"/>
</dbReference>
<dbReference type="RefSeq" id="WP_069716508.1">
    <property type="nucleotide sequence ID" value="NZ_MJEH01000011.1"/>
</dbReference>
<proteinExistence type="predicted"/>
<protein>
    <recommendedName>
        <fullName evidence="5">Peptidase C39-like domain-containing protein</fullName>
    </recommendedName>
</protein>
<dbReference type="STRING" id="1305675.BFG57_01060"/>
<dbReference type="Pfam" id="PF07833">
    <property type="entry name" value="Cu_amine_oxidN1"/>
    <property type="match status" value="1"/>
</dbReference>
<name>A0A1E5LHQ8_9BACI</name>
<evidence type="ECO:0008006" key="5">
    <source>
        <dbReference type="Google" id="ProtNLM"/>
    </source>
</evidence>
<dbReference type="InterPro" id="IPR012854">
    <property type="entry name" value="Cu_amine_oxidase-like_N"/>
</dbReference>
<dbReference type="CDD" id="cd02549">
    <property type="entry name" value="Peptidase_C39A"/>
    <property type="match status" value="1"/>
</dbReference>
<dbReference type="PANTHER" id="PTHR37806">
    <property type="entry name" value="LMO0724 PROTEIN"/>
    <property type="match status" value="1"/>
</dbReference>
<dbReference type="InterPro" id="IPR036582">
    <property type="entry name" value="Mao_N_sf"/>
</dbReference>
<evidence type="ECO:0000313" key="4">
    <source>
        <dbReference type="Proteomes" id="UP000095209"/>
    </source>
</evidence>
<dbReference type="AlphaFoldDB" id="A0A1E5LHQ8"/>
<dbReference type="SUPFAM" id="SSF55383">
    <property type="entry name" value="Copper amine oxidase, domain N"/>
    <property type="match status" value="1"/>
</dbReference>
<dbReference type="EMBL" id="MJEH01000011">
    <property type="protein sequence ID" value="OEH93605.1"/>
    <property type="molecule type" value="Genomic_DNA"/>
</dbReference>
<dbReference type="Gene3D" id="3.30.457.10">
    <property type="entry name" value="Copper amine oxidase-like, N-terminal domain"/>
    <property type="match status" value="1"/>
</dbReference>
<accession>A0A1E5LHQ8</accession>